<dbReference type="RefSeq" id="XP_025556293.1">
    <property type="nucleotide sequence ID" value="XM_025701100.1"/>
</dbReference>
<evidence type="ECO:0000256" key="2">
    <source>
        <dbReference type="ARBA" id="ARBA00010617"/>
    </source>
</evidence>
<evidence type="ECO:0000313" key="8">
    <source>
        <dbReference type="EMBL" id="RAL17139.1"/>
    </source>
</evidence>
<dbReference type="STRING" id="1450537.A0A395IBF0"/>
<dbReference type="GO" id="GO:0016705">
    <property type="term" value="F:oxidoreductase activity, acting on paired donors, with incorporation or reduction of molecular oxygen"/>
    <property type="evidence" value="ECO:0007669"/>
    <property type="project" value="InterPro"/>
</dbReference>
<dbReference type="GeneID" id="37205389"/>
<keyword evidence="7" id="KW-0349">Heme</keyword>
<dbReference type="OrthoDB" id="3934656at2759"/>
<dbReference type="PRINTS" id="PR00463">
    <property type="entry name" value="EP450I"/>
</dbReference>
<dbReference type="InterPro" id="IPR050121">
    <property type="entry name" value="Cytochrome_P450_monoxygenase"/>
</dbReference>
<dbReference type="GO" id="GO:0005506">
    <property type="term" value="F:iron ion binding"/>
    <property type="evidence" value="ECO:0007669"/>
    <property type="project" value="InterPro"/>
</dbReference>
<dbReference type="VEuPathDB" id="FungiDB:BO97DRAFT_84502"/>
<dbReference type="Proteomes" id="UP000248961">
    <property type="component" value="Unassembled WGS sequence"/>
</dbReference>
<evidence type="ECO:0000256" key="3">
    <source>
        <dbReference type="ARBA" id="ARBA00022723"/>
    </source>
</evidence>
<protein>
    <submittedName>
        <fullName evidence="8">Cytochrome P450</fullName>
    </submittedName>
</protein>
<dbReference type="SUPFAM" id="SSF48264">
    <property type="entry name" value="Cytochrome P450"/>
    <property type="match status" value="1"/>
</dbReference>
<keyword evidence="3 7" id="KW-0479">Metal-binding</keyword>
<comment type="similarity">
    <text evidence="2">Belongs to the cytochrome P450 family.</text>
</comment>
<evidence type="ECO:0000256" key="1">
    <source>
        <dbReference type="ARBA" id="ARBA00001971"/>
    </source>
</evidence>
<organism evidence="8 9">
    <name type="scientific">Aspergillus homomorphus (strain CBS 101889)</name>
    <dbReference type="NCBI Taxonomy" id="1450537"/>
    <lineage>
        <taxon>Eukaryota</taxon>
        <taxon>Fungi</taxon>
        <taxon>Dikarya</taxon>
        <taxon>Ascomycota</taxon>
        <taxon>Pezizomycotina</taxon>
        <taxon>Eurotiomycetes</taxon>
        <taxon>Eurotiomycetidae</taxon>
        <taxon>Eurotiales</taxon>
        <taxon>Aspergillaceae</taxon>
        <taxon>Aspergillus</taxon>
        <taxon>Aspergillus subgen. Circumdati</taxon>
    </lineage>
</organism>
<gene>
    <name evidence="8" type="ORF">BO97DRAFT_84502</name>
</gene>
<comment type="cofactor">
    <cofactor evidence="1 7">
        <name>heme</name>
        <dbReference type="ChEBI" id="CHEBI:30413"/>
    </cofactor>
</comment>
<dbReference type="InterPro" id="IPR036396">
    <property type="entry name" value="Cyt_P450_sf"/>
</dbReference>
<dbReference type="Gene3D" id="1.10.630.10">
    <property type="entry name" value="Cytochrome P450"/>
    <property type="match status" value="1"/>
</dbReference>
<dbReference type="PANTHER" id="PTHR24305">
    <property type="entry name" value="CYTOCHROME P450"/>
    <property type="match status" value="1"/>
</dbReference>
<dbReference type="EMBL" id="KZ824268">
    <property type="protein sequence ID" value="RAL17139.1"/>
    <property type="molecule type" value="Genomic_DNA"/>
</dbReference>
<evidence type="ECO:0000256" key="6">
    <source>
        <dbReference type="ARBA" id="ARBA00023033"/>
    </source>
</evidence>
<keyword evidence="6" id="KW-0503">Monooxygenase</keyword>
<dbReference type="InterPro" id="IPR001128">
    <property type="entry name" value="Cyt_P450"/>
</dbReference>
<dbReference type="PANTHER" id="PTHR24305:SF235">
    <property type="entry name" value="CYTOCHROME P450 MONOOXYGENASE APDB-RELATED"/>
    <property type="match status" value="1"/>
</dbReference>
<evidence type="ECO:0000256" key="5">
    <source>
        <dbReference type="ARBA" id="ARBA00023004"/>
    </source>
</evidence>
<evidence type="ECO:0000256" key="7">
    <source>
        <dbReference type="PIRSR" id="PIRSR602401-1"/>
    </source>
</evidence>
<dbReference type="GO" id="GO:0020037">
    <property type="term" value="F:heme binding"/>
    <property type="evidence" value="ECO:0007669"/>
    <property type="project" value="InterPro"/>
</dbReference>
<evidence type="ECO:0000256" key="4">
    <source>
        <dbReference type="ARBA" id="ARBA00023002"/>
    </source>
</evidence>
<dbReference type="GO" id="GO:0004497">
    <property type="term" value="F:monooxygenase activity"/>
    <property type="evidence" value="ECO:0007669"/>
    <property type="project" value="UniProtKB-KW"/>
</dbReference>
<name>A0A395IBF0_ASPHC</name>
<reference evidence="8 9" key="1">
    <citation type="submission" date="2018-02" db="EMBL/GenBank/DDBJ databases">
        <title>The genomes of Aspergillus section Nigri reveals drivers in fungal speciation.</title>
        <authorList>
            <consortium name="DOE Joint Genome Institute"/>
            <person name="Vesth T.C."/>
            <person name="Nybo J."/>
            <person name="Theobald S."/>
            <person name="Brandl J."/>
            <person name="Frisvad J.C."/>
            <person name="Nielsen K.F."/>
            <person name="Lyhne E.K."/>
            <person name="Kogle M.E."/>
            <person name="Kuo A."/>
            <person name="Riley R."/>
            <person name="Clum A."/>
            <person name="Nolan M."/>
            <person name="Lipzen A."/>
            <person name="Salamov A."/>
            <person name="Henrissat B."/>
            <person name="Wiebenga A."/>
            <person name="De vries R.P."/>
            <person name="Grigoriev I.V."/>
            <person name="Mortensen U.H."/>
            <person name="Andersen M.R."/>
            <person name="Baker S.E."/>
        </authorList>
    </citation>
    <scope>NUCLEOTIDE SEQUENCE [LARGE SCALE GENOMIC DNA]</scope>
    <source>
        <strain evidence="8 9">CBS 101889</strain>
    </source>
</reference>
<dbReference type="AlphaFoldDB" id="A0A395IBF0"/>
<keyword evidence="9" id="KW-1185">Reference proteome</keyword>
<proteinExistence type="inferred from homology"/>
<feature type="binding site" description="axial binding residue" evidence="7">
    <location>
        <position position="460"/>
    </location>
    <ligand>
        <name>heme</name>
        <dbReference type="ChEBI" id="CHEBI:30413"/>
    </ligand>
    <ligandPart>
        <name>Fe</name>
        <dbReference type="ChEBI" id="CHEBI:18248"/>
    </ligandPart>
</feature>
<dbReference type="Pfam" id="PF00067">
    <property type="entry name" value="p450"/>
    <property type="match status" value="2"/>
</dbReference>
<keyword evidence="5 7" id="KW-0408">Iron</keyword>
<sequence>MVSAILVLLQLALAALVAHVIYCCYFHPLARYPGPFLARVTNIWGFTSFLRGQHHLSEESLHRKHGPVVRVAPNWLSFSRLEDFEAIYGINKAIEKGDFYAFGQKRSQSEASVFAAKSNPVHRQKKRKMLGPALTSSKVVRYEPIITRHVAGLVARLDALQQEQADGSLTGGGAVNVAPLVHRFTVDVMLDILFGSAVGPRPYTDGDGDDDGAGDICTDLRRVSKMAWSCSLWPAFGWVMNSHLVNACIRRASYNAEGAPIGLTGLMSRGYAAIVMSPEKFAVESQPGIVKSWLEVSGGDAHRMTRSEAMAEAFNLVFAGPGSMAAVLTAVLYQLGLPEGRMWQEKLRDEPLLLHESSTDASQSIELQAVIKETMRVRSAFPTAFPRVIMPGAESAIPGLHSPLPAGTTVSANTYVLGRSREIWGDDADQWKPQRWLGDQDHRRRMENKFVAFSKGPRGCSGKELASLILAKAVMAIAHRWRITSAAELRGRSYLEMQYDDCRLSFTQLSPVTS</sequence>
<keyword evidence="4" id="KW-0560">Oxidoreductase</keyword>
<dbReference type="GO" id="GO:0044550">
    <property type="term" value="P:secondary metabolite biosynthetic process"/>
    <property type="evidence" value="ECO:0007669"/>
    <property type="project" value="UniProtKB-ARBA"/>
</dbReference>
<dbReference type="InterPro" id="IPR002401">
    <property type="entry name" value="Cyt_P450_E_grp-I"/>
</dbReference>
<accession>A0A395IBF0</accession>
<evidence type="ECO:0000313" key="9">
    <source>
        <dbReference type="Proteomes" id="UP000248961"/>
    </source>
</evidence>